<feature type="domain" description="PAS" evidence="2">
    <location>
        <begin position="371"/>
        <end position="407"/>
    </location>
</feature>
<dbReference type="InterPro" id="IPR035919">
    <property type="entry name" value="EAL_sf"/>
</dbReference>
<dbReference type="InterPro" id="IPR001633">
    <property type="entry name" value="EAL_dom"/>
</dbReference>
<reference evidence="5 6" key="1">
    <citation type="submission" date="2016-02" db="EMBL/GenBank/DDBJ databases">
        <title>Genome sequencing of a beta-galactosidase producing bacteria Rhizobium sp. 59.</title>
        <authorList>
            <person name="Wang D."/>
            <person name="Kot W."/>
            <person name="Qin Y."/>
            <person name="Hansen L."/>
            <person name="Naqvi K."/>
            <person name="Rensing C."/>
        </authorList>
    </citation>
    <scope>NUCLEOTIDE SEQUENCE [LARGE SCALE GENOMIC DNA]</scope>
    <source>
        <strain evidence="5 6">59</strain>
    </source>
</reference>
<dbReference type="InterPro" id="IPR035965">
    <property type="entry name" value="PAS-like_dom_sf"/>
</dbReference>
<keyword evidence="1" id="KW-0812">Transmembrane</keyword>
<feature type="transmembrane region" description="Helical" evidence="1">
    <location>
        <begin position="281"/>
        <end position="299"/>
    </location>
</feature>
<feature type="domain" description="EAL" evidence="3">
    <location>
        <begin position="674"/>
        <end position="924"/>
    </location>
</feature>
<dbReference type="SUPFAM" id="SSF55073">
    <property type="entry name" value="Nucleotide cyclase"/>
    <property type="match status" value="1"/>
</dbReference>
<name>A0A657LVU4_9HYPH</name>
<dbReference type="Pfam" id="PF00563">
    <property type="entry name" value="EAL"/>
    <property type="match status" value="1"/>
</dbReference>
<dbReference type="SMART" id="SM00267">
    <property type="entry name" value="GGDEF"/>
    <property type="match status" value="1"/>
</dbReference>
<dbReference type="PROSITE" id="PS50112">
    <property type="entry name" value="PAS"/>
    <property type="match status" value="1"/>
</dbReference>
<sequence length="932" mass="100468">MRIWIGRASKFPIAAALLLLSVPIVLPSFSFLTSTDNLLTEWRSANVLRPASGKFVFLAIDKKSLDAVGVWPWPRTIYADVVDKLVATGVNDIFIDIDFSARSTAAADERLADALEKAGGGVILPVFLQHAAADRNQASLAISRPLPLFAQNAWLATATVRPDRDAHVRRFAVAEEIDGAVLSSVPTVMTGLDFATPGEFAIDFSIDPQTVPTFSIADVLAGVVPEASFRGRSVVIGAYATELKDVFSVPVHGVISGPMLHLLAAETLAQNRALQTIEPTSVALAIAPVLVLLMVLVWAQHLSLRAVFAGLILVSLVLETVALALQTYWAMVLPSTLLHLMIVAVGLLCFLVELDLSYWVAKLAGIRTRNSDRLLQQVISDSADAVIVVDPSGQVINASATTRSILGADYVVVPGANFRDVAPPGLARLVDKALRMNRADDRRSLEPEELSIFVEGELRILECRITVSLLEVDASDEEQAENACIACLTVRDMTKKRQYEKQLEYLSEYDELTDTLYRGALIRRMELEPGRAWTVCAINIHRFAVVNATLGRDVGDALLRSVAARLKGADPAIRHVSRLGSDVFCVAVDLAVASVSDVDGFAENLIAAFAKPFDMQQSSVSIGARVGVCGGNAGESAAAGLVEAAEIALETACKTTGTGYSIYDPVSAGKRARLRILEGDMRQALQTGEFFLTFQEQVDLSSGQLIGAEALIRWQHRRLGMVSPLDFVSIAEANGFITELGRWVLEESCRAALSWPAHVSVAVNVSPIQFAKGDMAREVKAILRETGLSPQRLQIEITESVFLKGTDQLTRQLQELRALGVQIALDDFGTGYSSLAYIANFPCDKIKIDQSFVRNLVTDVTSQAIVRSVATLAAGLGLKVLAEGIEDQHQKDFLLMLGCGEGQGYLFGKPKASSALFPDAAATGRRHAIALS</sequence>
<dbReference type="Gene3D" id="3.30.70.270">
    <property type="match status" value="1"/>
</dbReference>
<dbReference type="Pfam" id="PF05226">
    <property type="entry name" value="CHASE2"/>
    <property type="match status" value="1"/>
</dbReference>
<dbReference type="GO" id="GO:0006355">
    <property type="term" value="P:regulation of DNA-templated transcription"/>
    <property type="evidence" value="ECO:0007669"/>
    <property type="project" value="InterPro"/>
</dbReference>
<dbReference type="Gene3D" id="3.20.20.450">
    <property type="entry name" value="EAL domain"/>
    <property type="match status" value="1"/>
</dbReference>
<dbReference type="PROSITE" id="PS50887">
    <property type="entry name" value="GGDEF"/>
    <property type="match status" value="1"/>
</dbReference>
<dbReference type="CDD" id="cd01949">
    <property type="entry name" value="GGDEF"/>
    <property type="match status" value="1"/>
</dbReference>
<feature type="domain" description="GGDEF" evidence="4">
    <location>
        <begin position="531"/>
        <end position="665"/>
    </location>
</feature>
<dbReference type="CDD" id="cd01948">
    <property type="entry name" value="EAL"/>
    <property type="match status" value="1"/>
</dbReference>
<dbReference type="SMART" id="SM00052">
    <property type="entry name" value="EAL"/>
    <property type="match status" value="1"/>
</dbReference>
<dbReference type="RefSeq" id="WP_071836348.1">
    <property type="nucleotide sequence ID" value="NZ_LSRP01000068.1"/>
</dbReference>
<dbReference type="InterPro" id="IPR000160">
    <property type="entry name" value="GGDEF_dom"/>
</dbReference>
<dbReference type="Pfam" id="PF00989">
    <property type="entry name" value="PAS"/>
    <property type="match status" value="1"/>
</dbReference>
<organism evidence="5 6">
    <name type="scientific">Pararhizobium antarcticum</name>
    <dbReference type="NCBI Taxonomy" id="1798805"/>
    <lineage>
        <taxon>Bacteria</taxon>
        <taxon>Pseudomonadati</taxon>
        <taxon>Pseudomonadota</taxon>
        <taxon>Alphaproteobacteria</taxon>
        <taxon>Hyphomicrobiales</taxon>
        <taxon>Rhizobiaceae</taxon>
        <taxon>Rhizobium/Agrobacterium group</taxon>
        <taxon>Pararhizobium</taxon>
    </lineage>
</organism>
<evidence type="ECO:0000256" key="1">
    <source>
        <dbReference type="SAM" id="Phobius"/>
    </source>
</evidence>
<evidence type="ECO:0008006" key="7">
    <source>
        <dbReference type="Google" id="ProtNLM"/>
    </source>
</evidence>
<dbReference type="AlphaFoldDB" id="A0A657LVU4"/>
<dbReference type="InterPro" id="IPR043128">
    <property type="entry name" value="Rev_trsase/Diguanyl_cyclase"/>
</dbReference>
<evidence type="ECO:0000313" key="5">
    <source>
        <dbReference type="EMBL" id="OJF99593.1"/>
    </source>
</evidence>
<dbReference type="PANTHER" id="PTHR44757">
    <property type="entry name" value="DIGUANYLATE CYCLASE DGCP"/>
    <property type="match status" value="1"/>
</dbReference>
<accession>A0A657LVU4</accession>
<keyword evidence="6" id="KW-1185">Reference proteome</keyword>
<evidence type="ECO:0000259" key="2">
    <source>
        <dbReference type="PROSITE" id="PS50112"/>
    </source>
</evidence>
<dbReference type="InterPro" id="IPR013767">
    <property type="entry name" value="PAS_fold"/>
</dbReference>
<dbReference type="SUPFAM" id="SSF141868">
    <property type="entry name" value="EAL domain-like"/>
    <property type="match status" value="1"/>
</dbReference>
<keyword evidence="1" id="KW-0472">Membrane</keyword>
<feature type="transmembrane region" description="Helical" evidence="1">
    <location>
        <begin position="306"/>
        <end position="331"/>
    </location>
</feature>
<dbReference type="Proteomes" id="UP000182661">
    <property type="component" value="Unassembled WGS sequence"/>
</dbReference>
<evidence type="ECO:0000313" key="6">
    <source>
        <dbReference type="Proteomes" id="UP000182661"/>
    </source>
</evidence>
<dbReference type="SMART" id="SM01080">
    <property type="entry name" value="CHASE2"/>
    <property type="match status" value="1"/>
</dbReference>
<keyword evidence="1" id="KW-1133">Transmembrane helix</keyword>
<dbReference type="InterPro" id="IPR000014">
    <property type="entry name" value="PAS"/>
</dbReference>
<evidence type="ECO:0000259" key="3">
    <source>
        <dbReference type="PROSITE" id="PS50883"/>
    </source>
</evidence>
<protein>
    <recommendedName>
        <fullName evidence="7">Diguanylate cyclase</fullName>
    </recommendedName>
</protein>
<dbReference type="Pfam" id="PF00990">
    <property type="entry name" value="GGDEF"/>
    <property type="match status" value="1"/>
</dbReference>
<comment type="caution">
    <text evidence="5">The sequence shown here is derived from an EMBL/GenBank/DDBJ whole genome shotgun (WGS) entry which is preliminary data.</text>
</comment>
<dbReference type="SMART" id="SM00091">
    <property type="entry name" value="PAS"/>
    <property type="match status" value="1"/>
</dbReference>
<dbReference type="EMBL" id="LSRP01000068">
    <property type="protein sequence ID" value="OJF99593.1"/>
    <property type="molecule type" value="Genomic_DNA"/>
</dbReference>
<proteinExistence type="predicted"/>
<feature type="transmembrane region" description="Helical" evidence="1">
    <location>
        <begin position="337"/>
        <end position="361"/>
    </location>
</feature>
<dbReference type="InterPro" id="IPR052155">
    <property type="entry name" value="Biofilm_reg_signaling"/>
</dbReference>
<dbReference type="InterPro" id="IPR029787">
    <property type="entry name" value="Nucleotide_cyclase"/>
</dbReference>
<gene>
    <name evidence="5" type="ORF">AX760_12675</name>
</gene>
<dbReference type="InterPro" id="IPR007890">
    <property type="entry name" value="CHASE2"/>
</dbReference>
<dbReference type="PROSITE" id="PS50883">
    <property type="entry name" value="EAL"/>
    <property type="match status" value="1"/>
</dbReference>
<evidence type="ECO:0000259" key="4">
    <source>
        <dbReference type="PROSITE" id="PS50887"/>
    </source>
</evidence>
<dbReference type="Gene3D" id="3.30.450.20">
    <property type="entry name" value="PAS domain"/>
    <property type="match status" value="1"/>
</dbReference>
<dbReference type="SUPFAM" id="SSF55785">
    <property type="entry name" value="PYP-like sensor domain (PAS domain)"/>
    <property type="match status" value="1"/>
</dbReference>
<dbReference type="PANTHER" id="PTHR44757:SF2">
    <property type="entry name" value="BIOFILM ARCHITECTURE MAINTENANCE PROTEIN MBAA"/>
    <property type="match status" value="1"/>
</dbReference>